<feature type="domain" description="Peptidase S55" evidence="3">
    <location>
        <begin position="190"/>
        <end position="427"/>
    </location>
</feature>
<evidence type="ECO:0000259" key="3">
    <source>
        <dbReference type="PROSITE" id="PS51494"/>
    </source>
</evidence>
<evidence type="ECO:0000313" key="4">
    <source>
        <dbReference type="EMBL" id="SFU90168.1"/>
    </source>
</evidence>
<feature type="chain" id="PRO_5010217046" evidence="2">
    <location>
        <begin position="33"/>
        <end position="447"/>
    </location>
</feature>
<evidence type="ECO:0000313" key="5">
    <source>
        <dbReference type="Proteomes" id="UP000183508"/>
    </source>
</evidence>
<dbReference type="Pfam" id="PF05580">
    <property type="entry name" value="Peptidase_S55"/>
    <property type="match status" value="1"/>
</dbReference>
<feature type="compositionally biased region" description="Basic and acidic residues" evidence="1">
    <location>
        <begin position="418"/>
        <end position="429"/>
    </location>
</feature>
<gene>
    <name evidence="4" type="ORF">SAMN05421543_112112</name>
</gene>
<sequence>MRHGRRCSSHVRKLCAAALSLLCLTPPVQQLASLPGEIHIPIGEHTILPLRLPCKAVVVSSDTRVVGAQPVLARGHETDLEVTPRELGDAIISTRLFGFLPWKALHVHVVPQERVFAGGQSIGVRLHSNGLIVVGFQRVDRLSPPPGMALRIGDVIERIDGKPVHEARDLRREANAVQGPVRLSVRRGAEHLQVVLTPATGSDGYRRLGLLVREKTAGVGTLTFYDAHHHRFGALGHLITDVDTGQPIEGWGSVHEAEVTGVVRGTAGHPGEKQGRFLASVHEIGRIDVNTDYGVFGEMDALPRFSYLSKEVPVALPEQVHPGPAKLLTVIHGQQVEAFDVEIENVARQDRPGTKSLVVHVTDPRLLRMTGGIVQGMSGSPLLQDGRLAAAVTHVFVSDPTRGYGVYAAWMLQKCETFPDRGSNRESNREPVGSSAAYGGTGPSQPV</sequence>
<reference evidence="5" key="1">
    <citation type="submission" date="2016-10" db="EMBL/GenBank/DDBJ databases">
        <authorList>
            <person name="Varghese N."/>
        </authorList>
    </citation>
    <scope>NUCLEOTIDE SEQUENCE [LARGE SCALE GENOMIC DNA]</scope>
    <source>
        <strain evidence="5">DSM 17980</strain>
    </source>
</reference>
<dbReference type="SUPFAM" id="SSF50156">
    <property type="entry name" value="PDZ domain-like"/>
    <property type="match status" value="1"/>
</dbReference>
<keyword evidence="5" id="KW-1185">Reference proteome</keyword>
<dbReference type="STRING" id="392015.SAMN05421543_112112"/>
<feature type="signal peptide" evidence="2">
    <location>
        <begin position="1"/>
        <end position="32"/>
    </location>
</feature>
<evidence type="ECO:0000256" key="1">
    <source>
        <dbReference type="SAM" id="MobiDB-lite"/>
    </source>
</evidence>
<dbReference type="AlphaFoldDB" id="A0A1I7JY97"/>
<dbReference type="InterPro" id="IPR014219">
    <property type="entry name" value="SpoIVB"/>
</dbReference>
<dbReference type="eggNOG" id="COG0750">
    <property type="taxonomic scope" value="Bacteria"/>
</dbReference>
<keyword evidence="2" id="KW-0732">Signal</keyword>
<dbReference type="PROSITE" id="PS51494">
    <property type="entry name" value="SPOIVB"/>
    <property type="match status" value="1"/>
</dbReference>
<accession>A0A1I7JY97</accession>
<proteinExistence type="predicted"/>
<dbReference type="OrthoDB" id="9765242at2"/>
<dbReference type="NCBIfam" id="TIGR02860">
    <property type="entry name" value="spore_IV_B"/>
    <property type="match status" value="1"/>
</dbReference>
<dbReference type="InterPro" id="IPR008763">
    <property type="entry name" value="Peptidase_S55"/>
</dbReference>
<dbReference type="InterPro" id="IPR036034">
    <property type="entry name" value="PDZ_sf"/>
</dbReference>
<dbReference type="Proteomes" id="UP000183508">
    <property type="component" value="Unassembled WGS sequence"/>
</dbReference>
<dbReference type="EMBL" id="FPBV01000012">
    <property type="protein sequence ID" value="SFU90168.1"/>
    <property type="molecule type" value="Genomic_DNA"/>
</dbReference>
<organism evidence="4 5">
    <name type="scientific">Alicyclobacillus macrosporangiidus</name>
    <dbReference type="NCBI Taxonomy" id="392015"/>
    <lineage>
        <taxon>Bacteria</taxon>
        <taxon>Bacillati</taxon>
        <taxon>Bacillota</taxon>
        <taxon>Bacilli</taxon>
        <taxon>Bacillales</taxon>
        <taxon>Alicyclobacillaceae</taxon>
        <taxon>Alicyclobacillus</taxon>
    </lineage>
</organism>
<protein>
    <submittedName>
        <fullName evidence="4">Stage IV sporulation protein B</fullName>
    </submittedName>
</protein>
<name>A0A1I7JY97_9BACL</name>
<evidence type="ECO:0000256" key="2">
    <source>
        <dbReference type="SAM" id="SignalP"/>
    </source>
</evidence>
<dbReference type="Gene3D" id="2.30.42.10">
    <property type="match status" value="1"/>
</dbReference>
<feature type="region of interest" description="Disordered" evidence="1">
    <location>
        <begin position="418"/>
        <end position="447"/>
    </location>
</feature>
<dbReference type="RefSeq" id="WP_074953203.1">
    <property type="nucleotide sequence ID" value="NZ_FPBV01000012.1"/>
</dbReference>